<evidence type="ECO:0008006" key="4">
    <source>
        <dbReference type="Google" id="ProtNLM"/>
    </source>
</evidence>
<proteinExistence type="predicted"/>
<evidence type="ECO:0000313" key="2">
    <source>
        <dbReference type="EMBL" id="AXW85751.1"/>
    </source>
</evidence>
<gene>
    <name evidence="2" type="ORF">CKQ53_01310</name>
</gene>
<dbReference type="Proteomes" id="UP000263881">
    <property type="component" value="Chromosome"/>
</dbReference>
<dbReference type="KEGG" id="lbq:CKQ53_01310"/>
<feature type="chain" id="PRO_5042235863" description="Spore coat protein U domain-containing protein" evidence="1">
    <location>
        <begin position="20"/>
        <end position="157"/>
    </location>
</feature>
<evidence type="ECO:0000313" key="3">
    <source>
        <dbReference type="Proteomes" id="UP000263881"/>
    </source>
</evidence>
<name>A0AAD0SEF4_9GAMM</name>
<dbReference type="RefSeq" id="WP_094118586.1">
    <property type="nucleotide sequence ID" value="NZ_CP023009.1"/>
</dbReference>
<protein>
    <recommendedName>
        <fullName evidence="4">Spore coat protein U domain-containing protein</fullName>
    </recommendedName>
</protein>
<organism evidence="2 3">
    <name type="scientific">Lonsdalea britannica</name>
    <dbReference type="NCBI Taxonomy" id="1082704"/>
    <lineage>
        <taxon>Bacteria</taxon>
        <taxon>Pseudomonadati</taxon>
        <taxon>Pseudomonadota</taxon>
        <taxon>Gammaproteobacteria</taxon>
        <taxon>Enterobacterales</taxon>
        <taxon>Pectobacteriaceae</taxon>
        <taxon>Lonsdalea</taxon>
    </lineage>
</organism>
<sequence>MFRLSLSIFFLSFSTLCCANDEAVITKAKNAVLNQLTARQNIKECTKFKILAKGGEIDKSAVIAKCDNDFNVNYGLEYSSLKIHHLNDGLTVCGIVSGTTELSRIGARFVYEAGSGNVTLKPSKHPFYNHQASGEFGKNMAKLVNNQYRIVYKASCL</sequence>
<keyword evidence="3" id="KW-1185">Reference proteome</keyword>
<reference evidence="2 3" key="1">
    <citation type="submission" date="2017-08" db="EMBL/GenBank/DDBJ databases">
        <title>Comparative genomics of bacteria isolated from necrotic lesions of AOD affected trees.</title>
        <authorList>
            <person name="Doonan J."/>
            <person name="Denman S."/>
            <person name="McDonald J.E."/>
        </authorList>
    </citation>
    <scope>NUCLEOTIDE SEQUENCE [LARGE SCALE GENOMIC DNA]</scope>
    <source>
        <strain evidence="2 3">477</strain>
    </source>
</reference>
<accession>A0AAD0SEF4</accession>
<evidence type="ECO:0000256" key="1">
    <source>
        <dbReference type="SAM" id="SignalP"/>
    </source>
</evidence>
<keyword evidence="1" id="KW-0732">Signal</keyword>
<feature type="signal peptide" evidence="1">
    <location>
        <begin position="1"/>
        <end position="19"/>
    </location>
</feature>
<dbReference type="EMBL" id="CP023009">
    <property type="protein sequence ID" value="AXW85751.1"/>
    <property type="molecule type" value="Genomic_DNA"/>
</dbReference>
<dbReference type="AlphaFoldDB" id="A0AAD0SEF4"/>